<accession>A0A8J6F8H2</accession>
<keyword evidence="2" id="KW-1185">Reference proteome</keyword>
<proteinExistence type="predicted"/>
<evidence type="ECO:0000313" key="2">
    <source>
        <dbReference type="Proteomes" id="UP000770717"/>
    </source>
</evidence>
<reference evidence="1" key="1">
    <citation type="thesis" date="2020" institute="ProQuest LLC" country="789 East Eisenhower Parkway, Ann Arbor, MI, USA">
        <title>Comparative Genomics and Chromosome Evolution.</title>
        <authorList>
            <person name="Mudd A.B."/>
        </authorList>
    </citation>
    <scope>NUCLEOTIDE SEQUENCE</scope>
    <source>
        <strain evidence="1">HN-11 Male</strain>
        <tissue evidence="1">Kidney and liver</tissue>
    </source>
</reference>
<protein>
    <submittedName>
        <fullName evidence="1">Uncharacterized protein</fullName>
    </submittedName>
</protein>
<comment type="caution">
    <text evidence="1">The sequence shown here is derived from an EMBL/GenBank/DDBJ whole genome shotgun (WGS) entry which is preliminary data.</text>
</comment>
<sequence length="94" mass="10571">MPERPPDNRVASNLQKIALLLQRPAKTPRLSSTTSPRHSLRFLIKKTCRIQDDKVGGHLCSKSGYTTAHPKMEAELGGHSWLPDFSWHSGRDPQ</sequence>
<organism evidence="1 2">
    <name type="scientific">Eleutherodactylus coqui</name>
    <name type="common">Puerto Rican coqui</name>
    <dbReference type="NCBI Taxonomy" id="57060"/>
    <lineage>
        <taxon>Eukaryota</taxon>
        <taxon>Metazoa</taxon>
        <taxon>Chordata</taxon>
        <taxon>Craniata</taxon>
        <taxon>Vertebrata</taxon>
        <taxon>Euteleostomi</taxon>
        <taxon>Amphibia</taxon>
        <taxon>Batrachia</taxon>
        <taxon>Anura</taxon>
        <taxon>Neobatrachia</taxon>
        <taxon>Hyloidea</taxon>
        <taxon>Eleutherodactylidae</taxon>
        <taxon>Eleutherodactylinae</taxon>
        <taxon>Eleutherodactylus</taxon>
        <taxon>Eleutherodactylus</taxon>
    </lineage>
</organism>
<name>A0A8J6F8H2_ELECQ</name>
<dbReference type="AlphaFoldDB" id="A0A8J6F8H2"/>
<dbReference type="Proteomes" id="UP000770717">
    <property type="component" value="Unassembled WGS sequence"/>
</dbReference>
<gene>
    <name evidence="1" type="ORF">GDO78_010961</name>
</gene>
<dbReference type="EMBL" id="WNTK01000006">
    <property type="protein sequence ID" value="KAG9482009.1"/>
    <property type="molecule type" value="Genomic_DNA"/>
</dbReference>
<evidence type="ECO:0000313" key="1">
    <source>
        <dbReference type="EMBL" id="KAG9482009.1"/>
    </source>
</evidence>